<dbReference type="Proteomes" id="UP000269221">
    <property type="component" value="Unassembled WGS sequence"/>
</dbReference>
<comment type="caution">
    <text evidence="1">The sequence shown here is derived from an EMBL/GenBank/DDBJ whole genome shotgun (WGS) entry which is preliminary data.</text>
</comment>
<gene>
    <name evidence="1" type="ORF">DUI87_09439</name>
</gene>
<dbReference type="AlphaFoldDB" id="A0A3M0KML7"/>
<dbReference type="STRING" id="333673.A0A3M0KML7"/>
<dbReference type="OrthoDB" id="342981at2759"/>
<keyword evidence="2" id="KW-1185">Reference proteome</keyword>
<organism evidence="1 2">
    <name type="scientific">Hirundo rustica rustica</name>
    <dbReference type="NCBI Taxonomy" id="333673"/>
    <lineage>
        <taxon>Eukaryota</taxon>
        <taxon>Metazoa</taxon>
        <taxon>Chordata</taxon>
        <taxon>Craniata</taxon>
        <taxon>Vertebrata</taxon>
        <taxon>Euteleostomi</taxon>
        <taxon>Archelosauria</taxon>
        <taxon>Archosauria</taxon>
        <taxon>Dinosauria</taxon>
        <taxon>Saurischia</taxon>
        <taxon>Theropoda</taxon>
        <taxon>Coelurosauria</taxon>
        <taxon>Aves</taxon>
        <taxon>Neognathae</taxon>
        <taxon>Neoaves</taxon>
        <taxon>Telluraves</taxon>
        <taxon>Australaves</taxon>
        <taxon>Passeriformes</taxon>
        <taxon>Sylvioidea</taxon>
        <taxon>Hirundinidae</taxon>
        <taxon>Hirundo</taxon>
    </lineage>
</organism>
<accession>A0A3M0KML7</accession>
<reference evidence="1 2" key="1">
    <citation type="submission" date="2018-07" db="EMBL/GenBank/DDBJ databases">
        <title>A high quality draft genome assembly of the barn swallow (H. rustica rustica).</title>
        <authorList>
            <person name="Formenti G."/>
            <person name="Chiara M."/>
            <person name="Poveda L."/>
            <person name="Francoijs K.-J."/>
            <person name="Bonisoli-Alquati A."/>
            <person name="Canova L."/>
            <person name="Gianfranceschi L."/>
            <person name="Horner D.S."/>
            <person name="Saino N."/>
        </authorList>
    </citation>
    <scope>NUCLEOTIDE SEQUENCE [LARGE SCALE GENOMIC DNA]</scope>
    <source>
        <strain evidence="1">Chelidonia</strain>
        <tissue evidence="1">Blood</tissue>
    </source>
</reference>
<evidence type="ECO:0000313" key="2">
    <source>
        <dbReference type="Proteomes" id="UP000269221"/>
    </source>
</evidence>
<name>A0A3M0KML7_HIRRU</name>
<dbReference type="EMBL" id="QRBI01000105">
    <property type="protein sequence ID" value="RMC14345.1"/>
    <property type="molecule type" value="Genomic_DNA"/>
</dbReference>
<proteinExistence type="predicted"/>
<evidence type="ECO:0000313" key="1">
    <source>
        <dbReference type="EMBL" id="RMC14345.1"/>
    </source>
</evidence>
<protein>
    <submittedName>
        <fullName evidence="1">Uncharacterized protein</fullName>
    </submittedName>
</protein>
<sequence length="156" mass="17220">MAVDITLLFKASVKTVKTRNKALGVAVTGDGARDELLKRGTARSKSDFTSRAREVVYCVTAVVELMKVFAFEIKFLTQGCYELIYNHEAQLLFLLGPSLASGMSVLEPAGIGSTERGGRFWKLLTEAVALYYQNLATQIQYICSLVWCQVGIKLND</sequence>